<dbReference type="PIRSF" id="PIRSF018297">
    <property type="entry name" value="Doc"/>
    <property type="match status" value="1"/>
</dbReference>
<organism evidence="2">
    <name type="scientific">Caldithrix abyssi</name>
    <dbReference type="NCBI Taxonomy" id="187145"/>
    <lineage>
        <taxon>Bacteria</taxon>
        <taxon>Pseudomonadati</taxon>
        <taxon>Calditrichota</taxon>
        <taxon>Calditrichia</taxon>
        <taxon>Calditrichales</taxon>
        <taxon>Calditrichaceae</taxon>
        <taxon>Caldithrix</taxon>
    </lineage>
</organism>
<dbReference type="Proteomes" id="UP000885779">
    <property type="component" value="Unassembled WGS sequence"/>
</dbReference>
<gene>
    <name evidence="2" type="ORF">ENK44_10255</name>
</gene>
<reference evidence="2" key="1">
    <citation type="journal article" date="2020" name="mSystems">
        <title>Genome- and Community-Level Interaction Insights into Carbon Utilization and Element Cycling Functions of Hydrothermarchaeota in Hydrothermal Sediment.</title>
        <authorList>
            <person name="Zhou Z."/>
            <person name="Liu Y."/>
            <person name="Xu W."/>
            <person name="Pan J."/>
            <person name="Luo Z.H."/>
            <person name="Li M."/>
        </authorList>
    </citation>
    <scope>NUCLEOTIDE SEQUENCE [LARGE SCALE GENOMIC DNA]</scope>
    <source>
        <strain evidence="2">HyVt-577</strain>
    </source>
</reference>
<feature type="domain" description="Fido" evidence="1">
    <location>
        <begin position="5"/>
        <end position="119"/>
    </location>
</feature>
<dbReference type="EMBL" id="DRQG01000096">
    <property type="protein sequence ID" value="HGY56076.1"/>
    <property type="molecule type" value="Genomic_DNA"/>
</dbReference>
<proteinExistence type="predicted"/>
<name>A0A7V4U148_CALAY</name>
<sequence>MSNFLTIDELLAIHHIIIKEFGGTTGLRDKASLESALMRPQMGYYKDIIEEAAALMESLAMNHPFVDGNKRIAFFAADTFLRLNGRYIDCDNDEAFQYLMGLFKSHTFRYRYLLDWLRNKVKSL</sequence>
<evidence type="ECO:0000259" key="1">
    <source>
        <dbReference type="PROSITE" id="PS51459"/>
    </source>
</evidence>
<dbReference type="InterPro" id="IPR053737">
    <property type="entry name" value="Type_II_TA_Toxin"/>
</dbReference>
<dbReference type="Pfam" id="PF02661">
    <property type="entry name" value="Fic"/>
    <property type="match status" value="1"/>
</dbReference>
<evidence type="ECO:0000313" key="2">
    <source>
        <dbReference type="EMBL" id="HGY56076.1"/>
    </source>
</evidence>
<dbReference type="PANTHER" id="PTHR39426:SF1">
    <property type="entry name" value="HOMOLOGY TO DEATH-ON-CURING PROTEIN OF PHAGE P1"/>
    <property type="match status" value="1"/>
</dbReference>
<accession>A0A7V4U148</accession>
<dbReference type="NCBIfam" id="TIGR01550">
    <property type="entry name" value="DOC_P1"/>
    <property type="match status" value="1"/>
</dbReference>
<dbReference type="InterPro" id="IPR006440">
    <property type="entry name" value="Doc"/>
</dbReference>
<dbReference type="InterPro" id="IPR036597">
    <property type="entry name" value="Fido-like_dom_sf"/>
</dbReference>
<dbReference type="SUPFAM" id="SSF140931">
    <property type="entry name" value="Fic-like"/>
    <property type="match status" value="1"/>
</dbReference>
<dbReference type="InterPro" id="IPR003812">
    <property type="entry name" value="Fido"/>
</dbReference>
<protein>
    <submittedName>
        <fullName evidence="2">Type II toxin-antitoxin system death-on-curing family toxin</fullName>
    </submittedName>
</protein>
<dbReference type="Gene3D" id="1.20.120.1870">
    <property type="entry name" value="Fic/DOC protein, Fido domain"/>
    <property type="match status" value="1"/>
</dbReference>
<comment type="caution">
    <text evidence="2">The sequence shown here is derived from an EMBL/GenBank/DDBJ whole genome shotgun (WGS) entry which is preliminary data.</text>
</comment>
<dbReference type="AlphaFoldDB" id="A0A7V4U148"/>
<dbReference type="PROSITE" id="PS51459">
    <property type="entry name" value="FIDO"/>
    <property type="match status" value="1"/>
</dbReference>
<dbReference type="GO" id="GO:0016301">
    <property type="term" value="F:kinase activity"/>
    <property type="evidence" value="ECO:0007669"/>
    <property type="project" value="InterPro"/>
</dbReference>
<dbReference type="PANTHER" id="PTHR39426">
    <property type="entry name" value="HOMOLOGY TO DEATH-ON-CURING PROTEIN OF PHAGE P1"/>
    <property type="match status" value="1"/>
</dbReference>